<keyword evidence="2" id="KW-1185">Reference proteome</keyword>
<organism evidence="1 2">
    <name type="scientific">Mycteria americana</name>
    <name type="common">Wood stork</name>
    <dbReference type="NCBI Taxonomy" id="33587"/>
    <lineage>
        <taxon>Eukaryota</taxon>
        <taxon>Metazoa</taxon>
        <taxon>Chordata</taxon>
        <taxon>Craniata</taxon>
        <taxon>Vertebrata</taxon>
        <taxon>Euteleostomi</taxon>
        <taxon>Archelosauria</taxon>
        <taxon>Archosauria</taxon>
        <taxon>Dinosauria</taxon>
        <taxon>Saurischia</taxon>
        <taxon>Theropoda</taxon>
        <taxon>Coelurosauria</taxon>
        <taxon>Aves</taxon>
        <taxon>Neognathae</taxon>
        <taxon>Neoaves</taxon>
        <taxon>Aequornithes</taxon>
        <taxon>Ciconiiformes</taxon>
        <taxon>Ciconiidae</taxon>
        <taxon>Mycteria</taxon>
    </lineage>
</organism>
<dbReference type="EMBL" id="JAUNZN010000019">
    <property type="protein sequence ID" value="KAK4810223.1"/>
    <property type="molecule type" value="Genomic_DNA"/>
</dbReference>
<gene>
    <name evidence="1" type="ORF">QYF61_012392</name>
</gene>
<protein>
    <submittedName>
        <fullName evidence="1">Uncharacterized protein</fullName>
    </submittedName>
</protein>
<dbReference type="Proteomes" id="UP001333110">
    <property type="component" value="Unassembled WGS sequence"/>
</dbReference>
<reference evidence="1 2" key="1">
    <citation type="journal article" date="2023" name="J. Hered.">
        <title>Chromosome-level genome of the wood stork (Mycteria americana) provides insight into avian chromosome evolution.</title>
        <authorList>
            <person name="Flamio R. Jr."/>
            <person name="Ramstad K.M."/>
        </authorList>
    </citation>
    <scope>NUCLEOTIDE SEQUENCE [LARGE SCALE GENOMIC DNA]</scope>
    <source>
        <strain evidence="1">JAX WOST 10</strain>
    </source>
</reference>
<comment type="caution">
    <text evidence="1">The sequence shown here is derived from an EMBL/GenBank/DDBJ whole genome shotgun (WGS) entry which is preliminary data.</text>
</comment>
<sequence length="147" mass="17306">MRGNGLKLCQGRFRLDMRKFFFTERVVQHWNRLPREVVESPSLGVFKGRLDEVLGDMVQWWAGQCWVYVLRERYRAKAVEEQTKAQRNQGREAKVMSVASIYATPLSERLAEVTGNEETFALLGFFFFDTEKFDRKHAMEAVWTSHH</sequence>
<name>A0AAN7MIM2_MYCAM</name>
<dbReference type="AlphaFoldDB" id="A0AAN7MIM2"/>
<evidence type="ECO:0000313" key="1">
    <source>
        <dbReference type="EMBL" id="KAK4810223.1"/>
    </source>
</evidence>
<accession>A0AAN7MIM2</accession>
<proteinExistence type="predicted"/>
<evidence type="ECO:0000313" key="2">
    <source>
        <dbReference type="Proteomes" id="UP001333110"/>
    </source>
</evidence>